<sequence length="87" mass="10069">MSAITKSQLAYTYSWSADSGDNPHYIGKPDQDKVDRNEGYEVLRFLNSICSEKAQALNAERLIKTKLPDTVHKRSEILKWLIDNWQK</sequence>
<accession>A0A6L5C276</accession>
<gene>
    <name evidence="1" type="ORF">FX983_02700</name>
</gene>
<dbReference type="RefSeq" id="WP_163909888.1">
    <property type="nucleotide sequence ID" value="NZ_JAAAXX010000001.1"/>
</dbReference>
<proteinExistence type="predicted"/>
<evidence type="ECO:0000313" key="1">
    <source>
        <dbReference type="EMBL" id="KAF2394718.1"/>
    </source>
</evidence>
<comment type="caution">
    <text evidence="1">The sequence shown here is derived from an EMBL/GenBank/DDBJ whole genome shotgun (WGS) entry which is preliminary data.</text>
</comment>
<dbReference type="EMBL" id="JAAAXX010000001">
    <property type="protein sequence ID" value="KAF2394718.1"/>
    <property type="molecule type" value="Genomic_DNA"/>
</dbReference>
<dbReference type="Proteomes" id="UP000475265">
    <property type="component" value="Unassembled WGS sequence"/>
</dbReference>
<dbReference type="AlphaFoldDB" id="A0A6L5C276"/>
<protein>
    <submittedName>
        <fullName evidence="1">Uncharacterized protein</fullName>
    </submittedName>
</protein>
<reference evidence="1 2" key="1">
    <citation type="submission" date="2019-12" db="EMBL/GenBank/DDBJ databases">
        <title>Endophytic bacteria associated with Panax ginseng seedlings.</title>
        <authorList>
            <person name="Park J.M."/>
            <person name="Shin R."/>
            <person name="Jo S.H."/>
        </authorList>
    </citation>
    <scope>NUCLEOTIDE SEQUENCE [LARGE SCALE GENOMIC DNA]</scope>
    <source>
        <strain evidence="1 2">PgKB32</strain>
    </source>
</reference>
<organism evidence="1 2">
    <name type="scientific">Pseudomonas frederiksbergensis</name>
    <dbReference type="NCBI Taxonomy" id="104087"/>
    <lineage>
        <taxon>Bacteria</taxon>
        <taxon>Pseudomonadati</taxon>
        <taxon>Pseudomonadota</taxon>
        <taxon>Gammaproteobacteria</taxon>
        <taxon>Pseudomonadales</taxon>
        <taxon>Pseudomonadaceae</taxon>
        <taxon>Pseudomonas</taxon>
    </lineage>
</organism>
<evidence type="ECO:0000313" key="2">
    <source>
        <dbReference type="Proteomes" id="UP000475265"/>
    </source>
</evidence>
<name>A0A6L5C276_9PSED</name>